<keyword evidence="3 5" id="KW-1133">Transmembrane helix</keyword>
<feature type="transmembrane region" description="Helical" evidence="5">
    <location>
        <begin position="269"/>
        <end position="290"/>
    </location>
</feature>
<dbReference type="InterPro" id="IPR017452">
    <property type="entry name" value="GPCR_Rhodpsn_7TM"/>
</dbReference>
<feature type="transmembrane region" description="Helical" evidence="5">
    <location>
        <begin position="121"/>
        <end position="141"/>
    </location>
</feature>
<dbReference type="PRINTS" id="PR00237">
    <property type="entry name" value="GPCRRHODOPSN"/>
</dbReference>
<dbReference type="PROSITE" id="PS50262">
    <property type="entry name" value="G_PROTEIN_RECEP_F1_2"/>
    <property type="match status" value="1"/>
</dbReference>
<dbReference type="PANTHER" id="PTHR46641">
    <property type="entry name" value="FMRFAMIDE RECEPTOR-RELATED"/>
    <property type="match status" value="1"/>
</dbReference>
<protein>
    <recommendedName>
        <fullName evidence="6">G-protein coupled receptors family 1 profile domain-containing protein</fullName>
    </recommendedName>
</protein>
<evidence type="ECO:0000256" key="1">
    <source>
        <dbReference type="ARBA" id="ARBA00004370"/>
    </source>
</evidence>
<keyword evidence="4 5" id="KW-0472">Membrane</keyword>
<dbReference type="EMBL" id="JBAMIC010000004">
    <property type="protein sequence ID" value="KAK7107824.1"/>
    <property type="molecule type" value="Genomic_DNA"/>
</dbReference>
<feature type="transmembrane region" description="Helical" evidence="5">
    <location>
        <begin position="88"/>
        <end position="109"/>
    </location>
</feature>
<evidence type="ECO:0000313" key="7">
    <source>
        <dbReference type="EMBL" id="KAK7107824.1"/>
    </source>
</evidence>
<evidence type="ECO:0000259" key="6">
    <source>
        <dbReference type="PROSITE" id="PS50262"/>
    </source>
</evidence>
<feature type="domain" description="G-protein coupled receptors family 1 profile" evidence="6">
    <location>
        <begin position="102"/>
        <end position="375"/>
    </location>
</feature>
<reference evidence="7 8" key="1">
    <citation type="submission" date="2024-02" db="EMBL/GenBank/DDBJ databases">
        <title>Chromosome-scale genome assembly of the rough periwinkle Littorina saxatilis.</title>
        <authorList>
            <person name="De Jode A."/>
            <person name="Faria R."/>
            <person name="Formenti G."/>
            <person name="Sims Y."/>
            <person name="Smith T.P."/>
            <person name="Tracey A."/>
            <person name="Wood J.M.D."/>
            <person name="Zagrodzka Z.B."/>
            <person name="Johannesson K."/>
            <person name="Butlin R.K."/>
            <person name="Leder E.H."/>
        </authorList>
    </citation>
    <scope>NUCLEOTIDE SEQUENCE [LARGE SCALE GENOMIC DNA]</scope>
    <source>
        <strain evidence="7">Snail1</strain>
        <tissue evidence="7">Muscle</tissue>
    </source>
</reference>
<sequence>MSGVVDTVMDAVNLLVTQSPFDVIDGNATNTSSPTTKVLNNLTTPSNDSSKWIPEGCIELVFGDYIPWHNPQNVVSAETELLVDRIKAIYVLPVLCLIGVPSNIINMAVFVKQGLKDRINLCLFALSFADLIYMAQNMVLFGERLHPKFAEGARFGAVQAFMVNHNLLGLYGFVWASQFMSAVIASERCFCILFPLKSKTVLTTKTMAVIIVVAFIVIVGGLFVVSYRFSVICVYDSFSNSSTIIMGTSEFYRQNQEAIDLLDYTVYGLLLPGIFISIVITTTIITSVKLRRVVNWRATTSSSNDSSREVALTKVLICTSILFIVCFLPNLFFRLVCLVVENLKTGKRYHNMYYVMLWLLDMASFVNSSLNFFVYYFMGTRYREAFWQIFATCGCKGPPQKAGAGASYVKNGQKEPASKVTNVSVVGAASGKVAA</sequence>
<dbReference type="GO" id="GO:0008528">
    <property type="term" value="F:G protein-coupled peptide receptor activity"/>
    <property type="evidence" value="ECO:0007669"/>
    <property type="project" value="InterPro"/>
</dbReference>
<keyword evidence="2 5" id="KW-0812">Transmembrane</keyword>
<dbReference type="InterPro" id="IPR052954">
    <property type="entry name" value="GPCR-Ligand_Int"/>
</dbReference>
<gene>
    <name evidence="7" type="ORF">V1264_015675</name>
</gene>
<organism evidence="7 8">
    <name type="scientific">Littorina saxatilis</name>
    <dbReference type="NCBI Taxonomy" id="31220"/>
    <lineage>
        <taxon>Eukaryota</taxon>
        <taxon>Metazoa</taxon>
        <taxon>Spiralia</taxon>
        <taxon>Lophotrochozoa</taxon>
        <taxon>Mollusca</taxon>
        <taxon>Gastropoda</taxon>
        <taxon>Caenogastropoda</taxon>
        <taxon>Littorinimorpha</taxon>
        <taxon>Littorinoidea</taxon>
        <taxon>Littorinidae</taxon>
        <taxon>Littorina</taxon>
    </lineage>
</organism>
<keyword evidence="8" id="KW-1185">Reference proteome</keyword>
<dbReference type="InterPro" id="IPR000276">
    <property type="entry name" value="GPCR_Rhodpsn"/>
</dbReference>
<dbReference type="InterPro" id="IPR019427">
    <property type="entry name" value="7TM_GPCR_serpentine_rcpt_Srw"/>
</dbReference>
<evidence type="ECO:0000256" key="2">
    <source>
        <dbReference type="ARBA" id="ARBA00022692"/>
    </source>
</evidence>
<name>A0AAN9GH86_9CAEN</name>
<dbReference type="SUPFAM" id="SSF81321">
    <property type="entry name" value="Family A G protein-coupled receptor-like"/>
    <property type="match status" value="1"/>
</dbReference>
<evidence type="ECO:0000256" key="3">
    <source>
        <dbReference type="ARBA" id="ARBA00022989"/>
    </source>
</evidence>
<feature type="transmembrane region" description="Helical" evidence="5">
    <location>
        <begin position="208"/>
        <end position="229"/>
    </location>
</feature>
<dbReference type="SMART" id="SM01381">
    <property type="entry name" value="7TM_GPCR_Srsx"/>
    <property type="match status" value="1"/>
</dbReference>
<comment type="subcellular location">
    <subcellularLocation>
        <location evidence="1">Membrane</location>
    </subcellularLocation>
</comment>
<dbReference type="Pfam" id="PF10324">
    <property type="entry name" value="7TM_GPCR_Srw"/>
    <property type="match status" value="1"/>
</dbReference>
<evidence type="ECO:0000256" key="4">
    <source>
        <dbReference type="ARBA" id="ARBA00023136"/>
    </source>
</evidence>
<comment type="caution">
    <text evidence="7">The sequence shown here is derived from an EMBL/GenBank/DDBJ whole genome shotgun (WGS) entry which is preliminary data.</text>
</comment>
<proteinExistence type="predicted"/>
<dbReference type="Gene3D" id="1.20.1070.10">
    <property type="entry name" value="Rhodopsin 7-helix transmembrane proteins"/>
    <property type="match status" value="1"/>
</dbReference>
<accession>A0AAN9GH86</accession>
<dbReference type="PANTHER" id="PTHR46641:SF18">
    <property type="entry name" value="G-PROTEIN COUPLED RECEPTORS FAMILY 1 PROFILE DOMAIN-CONTAINING PROTEIN"/>
    <property type="match status" value="1"/>
</dbReference>
<dbReference type="GO" id="GO:0016020">
    <property type="term" value="C:membrane"/>
    <property type="evidence" value="ECO:0007669"/>
    <property type="project" value="UniProtKB-SubCell"/>
</dbReference>
<dbReference type="AlphaFoldDB" id="A0AAN9GH86"/>
<evidence type="ECO:0000313" key="8">
    <source>
        <dbReference type="Proteomes" id="UP001374579"/>
    </source>
</evidence>
<feature type="transmembrane region" description="Helical" evidence="5">
    <location>
        <begin position="353"/>
        <end position="378"/>
    </location>
</feature>
<feature type="transmembrane region" description="Helical" evidence="5">
    <location>
        <begin position="311"/>
        <end position="333"/>
    </location>
</feature>
<evidence type="ECO:0000256" key="5">
    <source>
        <dbReference type="SAM" id="Phobius"/>
    </source>
</evidence>
<dbReference type="Proteomes" id="UP001374579">
    <property type="component" value="Unassembled WGS sequence"/>
</dbReference>